<evidence type="ECO:0000313" key="2">
    <source>
        <dbReference type="Proteomes" id="UP000801492"/>
    </source>
</evidence>
<reference evidence="1" key="1">
    <citation type="submission" date="2019-08" db="EMBL/GenBank/DDBJ databases">
        <title>The genome of the North American firefly Photinus pyralis.</title>
        <authorList>
            <consortium name="Photinus pyralis genome working group"/>
            <person name="Fallon T.R."/>
            <person name="Sander Lower S.E."/>
            <person name="Weng J.-K."/>
        </authorList>
    </citation>
    <scope>NUCLEOTIDE SEQUENCE</scope>
    <source>
        <strain evidence="1">TRF0915ILg1</strain>
        <tissue evidence="1">Whole body</tissue>
    </source>
</reference>
<dbReference type="Proteomes" id="UP000801492">
    <property type="component" value="Unassembled WGS sequence"/>
</dbReference>
<name>A0A8K0C7I1_IGNLU</name>
<sequence>MGVFTKSNDITDIRHMYDAHRLWATGFQKREKLNTVPGGCILASDLLLDLIDDHHHRGTENHALSINDTTSSKASTEDVVEEETLEVATEDMVLSTSNNSNENQANQKLCIGDCIIDKFGQIK</sequence>
<protein>
    <submittedName>
        <fullName evidence="1">Uncharacterized protein</fullName>
    </submittedName>
</protein>
<accession>A0A8K0C7I1</accession>
<evidence type="ECO:0000313" key="1">
    <source>
        <dbReference type="EMBL" id="KAF2880262.1"/>
    </source>
</evidence>
<keyword evidence="2" id="KW-1185">Reference proteome</keyword>
<organism evidence="1 2">
    <name type="scientific">Ignelater luminosus</name>
    <name type="common">Cucubano</name>
    <name type="synonym">Pyrophorus luminosus</name>
    <dbReference type="NCBI Taxonomy" id="2038154"/>
    <lineage>
        <taxon>Eukaryota</taxon>
        <taxon>Metazoa</taxon>
        <taxon>Ecdysozoa</taxon>
        <taxon>Arthropoda</taxon>
        <taxon>Hexapoda</taxon>
        <taxon>Insecta</taxon>
        <taxon>Pterygota</taxon>
        <taxon>Neoptera</taxon>
        <taxon>Endopterygota</taxon>
        <taxon>Coleoptera</taxon>
        <taxon>Polyphaga</taxon>
        <taxon>Elateriformia</taxon>
        <taxon>Elateroidea</taxon>
        <taxon>Elateridae</taxon>
        <taxon>Agrypninae</taxon>
        <taxon>Pyrophorini</taxon>
        <taxon>Ignelater</taxon>
    </lineage>
</organism>
<comment type="caution">
    <text evidence="1">The sequence shown here is derived from an EMBL/GenBank/DDBJ whole genome shotgun (WGS) entry which is preliminary data.</text>
</comment>
<gene>
    <name evidence="1" type="ORF">ILUMI_25910</name>
</gene>
<dbReference type="EMBL" id="VTPC01090993">
    <property type="protein sequence ID" value="KAF2880262.1"/>
    <property type="molecule type" value="Genomic_DNA"/>
</dbReference>
<dbReference type="AlphaFoldDB" id="A0A8K0C7I1"/>
<proteinExistence type="predicted"/>